<dbReference type="AlphaFoldDB" id="A0A646KJ40"/>
<dbReference type="PANTHER" id="PTHR48079">
    <property type="entry name" value="PROTEIN YEEZ"/>
    <property type="match status" value="1"/>
</dbReference>
<proteinExistence type="predicted"/>
<dbReference type="InterPro" id="IPR036291">
    <property type="entry name" value="NAD(P)-bd_dom_sf"/>
</dbReference>
<keyword evidence="4" id="KW-1185">Reference proteome</keyword>
<feature type="region of interest" description="Disordered" evidence="1">
    <location>
        <begin position="128"/>
        <end position="147"/>
    </location>
</feature>
<feature type="compositionally biased region" description="Basic and acidic residues" evidence="1">
    <location>
        <begin position="137"/>
        <end position="147"/>
    </location>
</feature>
<dbReference type="EMBL" id="VCLA01000145">
    <property type="protein sequence ID" value="MQT02081.1"/>
    <property type="molecule type" value="Genomic_DNA"/>
</dbReference>
<dbReference type="OrthoDB" id="3288614at2"/>
<accession>A0A646KJ40</accession>
<dbReference type="GO" id="GO:0004029">
    <property type="term" value="F:aldehyde dehydrogenase (NAD+) activity"/>
    <property type="evidence" value="ECO:0007669"/>
    <property type="project" value="TreeGrafter"/>
</dbReference>
<feature type="domain" description="NAD-dependent epimerase/dehydratase" evidence="2">
    <location>
        <begin position="12"/>
        <end position="248"/>
    </location>
</feature>
<dbReference type="Proteomes" id="UP000419138">
    <property type="component" value="Unassembled WGS sequence"/>
</dbReference>
<sequence length="360" mass="37453">MKRTPVNPRPLITVLGASGFVGSAVTRELARRPVRLRAVARRRIAPAPGPAETTVVTADLTDRAALAEAVAGSDAVVHLLLADGGWRAAETEPGAERVNVGVMRDLIEVLRPGPGDGTPPLVVYGGAASQVGVPPREPLDGSEPDHPGTAYDRQKLAAEQLLMKATAEGRVRGVSLRLPTVFGESAALGATDRGFVSAMARRALAGQTLTMWHDGTVRRDLVHVDDVAAAFTAALDHPGPLVGGHWPIGAGRGDELGHVFRLVARTMSDCTGRLPVAVMSVEPPPHAPATDFRSVTIDSTPFRAVTGWRPRISLSEGVRRTVAALARQQDGGPVGAGTRGRSAGARPSPAVPSRSGKAGP</sequence>
<comment type="caution">
    <text evidence="3">The sequence shown here is derived from an EMBL/GenBank/DDBJ whole genome shotgun (WGS) entry which is preliminary data.</text>
</comment>
<protein>
    <submittedName>
        <fullName evidence="3">NAD-dependent epimerase/dehydratase</fullName>
    </submittedName>
</protein>
<dbReference type="InterPro" id="IPR001509">
    <property type="entry name" value="Epimerase_deHydtase"/>
</dbReference>
<name>A0A646KJ40_STRJU</name>
<dbReference type="InterPro" id="IPR051783">
    <property type="entry name" value="NAD(P)-dependent_oxidoreduct"/>
</dbReference>
<reference evidence="3 4" key="1">
    <citation type="submission" date="2019-05" db="EMBL/GenBank/DDBJ databases">
        <title>Comparative genomics and metabolomics analyses of clavulanic acid producing Streptomyces species provides insight into specialized metabolism and evolution of beta-lactam biosynthetic gene clusters.</title>
        <authorList>
            <person name="Moore M.A."/>
            <person name="Cruz-Morales P."/>
            <person name="Barona Gomez F."/>
            <person name="Kapil T."/>
        </authorList>
    </citation>
    <scope>NUCLEOTIDE SEQUENCE [LARGE SCALE GENOMIC DNA]</scope>
    <source>
        <strain evidence="3 4">NRRL 5741</strain>
    </source>
</reference>
<feature type="region of interest" description="Disordered" evidence="1">
    <location>
        <begin position="325"/>
        <end position="360"/>
    </location>
</feature>
<evidence type="ECO:0000313" key="3">
    <source>
        <dbReference type="EMBL" id="MQT02081.1"/>
    </source>
</evidence>
<dbReference type="GO" id="GO:0005737">
    <property type="term" value="C:cytoplasm"/>
    <property type="evidence" value="ECO:0007669"/>
    <property type="project" value="TreeGrafter"/>
</dbReference>
<evidence type="ECO:0000256" key="1">
    <source>
        <dbReference type="SAM" id="MobiDB-lite"/>
    </source>
</evidence>
<dbReference type="Gene3D" id="3.40.50.720">
    <property type="entry name" value="NAD(P)-binding Rossmann-like Domain"/>
    <property type="match status" value="1"/>
</dbReference>
<dbReference type="SUPFAM" id="SSF51735">
    <property type="entry name" value="NAD(P)-binding Rossmann-fold domains"/>
    <property type="match status" value="1"/>
</dbReference>
<dbReference type="PANTHER" id="PTHR48079:SF6">
    <property type="entry name" value="NAD(P)-BINDING DOMAIN-CONTAINING PROTEIN-RELATED"/>
    <property type="match status" value="1"/>
</dbReference>
<dbReference type="RefSeq" id="WP_153523763.1">
    <property type="nucleotide sequence ID" value="NZ_JBEPDZ010000007.1"/>
</dbReference>
<evidence type="ECO:0000313" key="4">
    <source>
        <dbReference type="Proteomes" id="UP000419138"/>
    </source>
</evidence>
<gene>
    <name evidence="3" type="ORF">FF041_18285</name>
</gene>
<evidence type="ECO:0000259" key="2">
    <source>
        <dbReference type="Pfam" id="PF01370"/>
    </source>
</evidence>
<organism evidence="3 4">
    <name type="scientific">Streptomyces jumonjinensis</name>
    <dbReference type="NCBI Taxonomy" id="1945"/>
    <lineage>
        <taxon>Bacteria</taxon>
        <taxon>Bacillati</taxon>
        <taxon>Actinomycetota</taxon>
        <taxon>Actinomycetes</taxon>
        <taxon>Kitasatosporales</taxon>
        <taxon>Streptomycetaceae</taxon>
        <taxon>Streptomyces</taxon>
    </lineage>
</organism>
<dbReference type="Pfam" id="PF01370">
    <property type="entry name" value="Epimerase"/>
    <property type="match status" value="1"/>
</dbReference>